<dbReference type="Proteomes" id="UP000029661">
    <property type="component" value="Chromosome"/>
</dbReference>
<dbReference type="EMBL" id="CP006933">
    <property type="protein sequence ID" value="AIS31413.1"/>
    <property type="molecule type" value="Genomic_DNA"/>
</dbReference>
<proteinExistence type="predicted"/>
<dbReference type="GeneID" id="24791744"/>
<dbReference type="AlphaFoldDB" id="A0A089ZGT8"/>
<dbReference type="InterPro" id="IPR050312">
    <property type="entry name" value="IolE/XylAMocC-like"/>
</dbReference>
<evidence type="ECO:0000259" key="1">
    <source>
        <dbReference type="Pfam" id="PF01261"/>
    </source>
</evidence>
<sequence>MKIGVSTLALYPQPLQEVLEFLEEKNVDYCEIINEYPYHEIDDGLLDSYQVKLTVHSPLSDINLASHNQLIRNSSITAVKRSMDRAVEWNADLVVVHPGSMPIMGKKIADNILKYNLESLVECADYAQDLGIYMCVENMPVIEGLLYQDLNELNSLLEEIEVYMTLDVGHAHNSGFSSAQMFDYSLIKHVHLSDNDGTFDQHNALGTGNIDFNSIFKNMAEAQYDGIVMVEVKDPRDVIQSLNFIEKMV</sequence>
<organism evidence="2 4">
    <name type="scientific">Methanobacterium formicicum</name>
    <dbReference type="NCBI Taxonomy" id="2162"/>
    <lineage>
        <taxon>Archaea</taxon>
        <taxon>Methanobacteriati</taxon>
        <taxon>Methanobacteriota</taxon>
        <taxon>Methanomada group</taxon>
        <taxon>Methanobacteria</taxon>
        <taxon>Methanobacteriales</taxon>
        <taxon>Methanobacteriaceae</taxon>
        <taxon>Methanobacterium</taxon>
    </lineage>
</organism>
<dbReference type="OrthoDB" id="372143at2157"/>
<evidence type="ECO:0000313" key="3">
    <source>
        <dbReference type="EMBL" id="MBF4475650.1"/>
    </source>
</evidence>
<dbReference type="InterPro" id="IPR036237">
    <property type="entry name" value="Xyl_isomerase-like_sf"/>
</dbReference>
<dbReference type="GO" id="GO:0016853">
    <property type="term" value="F:isomerase activity"/>
    <property type="evidence" value="ECO:0007669"/>
    <property type="project" value="UniProtKB-KW"/>
</dbReference>
<reference evidence="2 4" key="1">
    <citation type="submission" date="2013-12" db="EMBL/GenBank/DDBJ databases">
        <title>The complete genome sequence of Methanobacterium sp. BRM9.</title>
        <authorList>
            <consortium name="Pastoral Greenhouse Gas Research Consortium"/>
            <person name="Kelly W.J."/>
            <person name="Leahy S.C."/>
            <person name="Perry R."/>
            <person name="Li D."/>
            <person name="Altermann E."/>
            <person name="Lambie S.C."/>
            <person name="Attwood G.T."/>
        </authorList>
    </citation>
    <scope>NUCLEOTIDE SEQUENCE [LARGE SCALE GENOMIC DNA]</scope>
    <source>
        <strain evidence="2 4">BRM9</strain>
    </source>
</reference>
<dbReference type="KEGG" id="mfc:BRM9_0590"/>
<dbReference type="SUPFAM" id="SSF51658">
    <property type="entry name" value="Xylose isomerase-like"/>
    <property type="match status" value="1"/>
</dbReference>
<feature type="domain" description="Xylose isomerase-like TIM barrel" evidence="1">
    <location>
        <begin position="44"/>
        <end position="247"/>
    </location>
</feature>
<dbReference type="STRING" id="2162.BRM9_0590"/>
<dbReference type="PANTHER" id="PTHR12110:SF21">
    <property type="entry name" value="XYLOSE ISOMERASE-LIKE TIM BARREL DOMAIN-CONTAINING PROTEIN"/>
    <property type="match status" value="1"/>
</dbReference>
<dbReference type="Proteomes" id="UP000606900">
    <property type="component" value="Unassembled WGS sequence"/>
</dbReference>
<gene>
    <name evidence="2" type="ORF">BRM9_0590</name>
    <name evidence="3" type="ORF">ISP06_09335</name>
</gene>
<keyword evidence="2" id="KW-0413">Isomerase</keyword>
<dbReference type="Pfam" id="PF01261">
    <property type="entry name" value="AP_endonuc_2"/>
    <property type="match status" value="1"/>
</dbReference>
<accession>A0A089ZGT8</accession>
<reference evidence="3" key="2">
    <citation type="submission" date="2020-10" db="EMBL/GenBank/DDBJ databases">
        <title>Dehalococcoides mccartyi of a TCE/Cr reducing biochatode.</title>
        <authorList>
            <person name="Matturro B."/>
        </authorList>
    </citation>
    <scope>NUCLEOTIDE SEQUENCE</scope>
    <source>
        <strain evidence="3">Bin2</strain>
    </source>
</reference>
<name>A0A089ZGT8_METFO</name>
<dbReference type="InterPro" id="IPR013022">
    <property type="entry name" value="Xyl_isomerase-like_TIM-brl"/>
</dbReference>
<dbReference type="RefSeq" id="WP_048084739.1">
    <property type="nucleotide sequence ID" value="NZ_CP006933.1"/>
</dbReference>
<dbReference type="PANTHER" id="PTHR12110">
    <property type="entry name" value="HYDROXYPYRUVATE ISOMERASE"/>
    <property type="match status" value="1"/>
</dbReference>
<protein>
    <submittedName>
        <fullName evidence="3">Sugar phosphate isomerase/epimerase</fullName>
    </submittedName>
    <submittedName>
        <fullName evidence="2">Xylose isomerase-like TIM barrel domain-containing protein</fullName>
    </submittedName>
</protein>
<evidence type="ECO:0000313" key="4">
    <source>
        <dbReference type="Proteomes" id="UP000029661"/>
    </source>
</evidence>
<evidence type="ECO:0000313" key="2">
    <source>
        <dbReference type="EMBL" id="AIS31413.1"/>
    </source>
</evidence>
<dbReference type="EMBL" id="JADIIL010000034">
    <property type="protein sequence ID" value="MBF4475650.1"/>
    <property type="molecule type" value="Genomic_DNA"/>
</dbReference>
<dbReference type="Gene3D" id="3.20.20.150">
    <property type="entry name" value="Divalent-metal-dependent TIM barrel enzymes"/>
    <property type="match status" value="1"/>
</dbReference>